<dbReference type="RefSeq" id="WP_013683841.1">
    <property type="nucleotide sequence ID" value="NC_015320.1"/>
</dbReference>
<dbReference type="KEGG" id="ave:Arcve_1169"/>
<dbReference type="AlphaFoldDB" id="F2KMI0"/>
<keyword evidence="2 5" id="KW-0560">Oxidoreductase</keyword>
<gene>
    <name evidence="5" type="ordered locus">Arcve_1169</name>
</gene>
<feature type="domain" description="Malic enzyme NAD-binding" evidence="3">
    <location>
        <begin position="172"/>
        <end position="405"/>
    </location>
</feature>
<accession>F2KMI0</accession>
<proteinExistence type="inferred from homology"/>
<comment type="similarity">
    <text evidence="1">Belongs to the malic enzymes family.</text>
</comment>
<dbReference type="Pfam" id="PF00390">
    <property type="entry name" value="malic"/>
    <property type="match status" value="1"/>
</dbReference>
<evidence type="ECO:0000259" key="4">
    <source>
        <dbReference type="SMART" id="SM01274"/>
    </source>
</evidence>
<dbReference type="InterPro" id="IPR037062">
    <property type="entry name" value="Malic_N_dom_sf"/>
</dbReference>
<dbReference type="HOGENOM" id="CLU_034446_2_1_2"/>
<evidence type="ECO:0000256" key="2">
    <source>
        <dbReference type="ARBA" id="ARBA00023002"/>
    </source>
</evidence>
<dbReference type="InterPro" id="IPR046346">
    <property type="entry name" value="Aminoacid_DH-like_N_sf"/>
</dbReference>
<dbReference type="Proteomes" id="UP000008136">
    <property type="component" value="Chromosome"/>
</dbReference>
<keyword evidence="6" id="KW-1185">Reference proteome</keyword>
<dbReference type="InterPro" id="IPR012302">
    <property type="entry name" value="Malic_NAD-bd"/>
</dbReference>
<dbReference type="PANTHER" id="PTHR43237">
    <property type="entry name" value="NADP-DEPENDENT MALIC ENZYME"/>
    <property type="match status" value="1"/>
</dbReference>
<evidence type="ECO:0000259" key="3">
    <source>
        <dbReference type="SMART" id="SM00919"/>
    </source>
</evidence>
<organism evidence="5 6">
    <name type="scientific">Archaeoglobus veneficus (strain DSM 11195 / SNP6)</name>
    <dbReference type="NCBI Taxonomy" id="693661"/>
    <lineage>
        <taxon>Archaea</taxon>
        <taxon>Methanobacteriati</taxon>
        <taxon>Methanobacteriota</taxon>
        <taxon>Archaeoglobi</taxon>
        <taxon>Archaeoglobales</taxon>
        <taxon>Archaeoglobaceae</taxon>
        <taxon>Archaeoglobus</taxon>
    </lineage>
</organism>
<dbReference type="InterPro" id="IPR051674">
    <property type="entry name" value="Malate_Decarboxylase"/>
</dbReference>
<dbReference type="SUPFAM" id="SSF51735">
    <property type="entry name" value="NAD(P)-binding Rossmann-fold domains"/>
    <property type="match status" value="1"/>
</dbReference>
<dbReference type="GO" id="GO:0051287">
    <property type="term" value="F:NAD binding"/>
    <property type="evidence" value="ECO:0007669"/>
    <property type="project" value="InterPro"/>
</dbReference>
<dbReference type="InterPro" id="IPR045213">
    <property type="entry name" value="Malic_NAD-bd_bact_type"/>
</dbReference>
<dbReference type="GeneID" id="10394286"/>
<dbReference type="SUPFAM" id="SSF53223">
    <property type="entry name" value="Aminoacid dehydrogenase-like, N-terminal domain"/>
    <property type="match status" value="1"/>
</dbReference>
<evidence type="ECO:0000313" key="5">
    <source>
        <dbReference type="EMBL" id="AEA47177.1"/>
    </source>
</evidence>
<dbReference type="InterPro" id="IPR001891">
    <property type="entry name" value="Malic_OxRdtase"/>
</dbReference>
<evidence type="ECO:0000313" key="6">
    <source>
        <dbReference type="Proteomes" id="UP000008136"/>
    </source>
</evidence>
<dbReference type="SMART" id="SM00919">
    <property type="entry name" value="Malic_M"/>
    <property type="match status" value="1"/>
</dbReference>
<dbReference type="InterPro" id="IPR012301">
    <property type="entry name" value="Malic_N_dom"/>
</dbReference>
<dbReference type="CDD" id="cd05311">
    <property type="entry name" value="NAD_bind_2_malic_enz"/>
    <property type="match status" value="1"/>
</dbReference>
<dbReference type="PANTHER" id="PTHR43237:SF4">
    <property type="entry name" value="NADP-DEPENDENT MALIC ENZYME"/>
    <property type="match status" value="1"/>
</dbReference>
<reference evidence="5 6" key="1">
    <citation type="submission" date="2011-03" db="EMBL/GenBank/DDBJ databases">
        <title>The complete genome of Archaeoglobus veneficus SNP6.</title>
        <authorList>
            <consortium name="US DOE Joint Genome Institute (JGI-PGF)"/>
            <person name="Lucas S."/>
            <person name="Copeland A."/>
            <person name="Lapidus A."/>
            <person name="Bruce D."/>
            <person name="Goodwin L."/>
            <person name="Pitluck S."/>
            <person name="Kyrpides N."/>
            <person name="Mavromatis K."/>
            <person name="Pagani I."/>
            <person name="Ivanova N."/>
            <person name="Mikhailova N."/>
            <person name="Lu M."/>
            <person name="Detter J.C."/>
            <person name="Tapia R."/>
            <person name="Han C."/>
            <person name="Land M."/>
            <person name="Hauser L."/>
            <person name="Markowitz V."/>
            <person name="Cheng J.-F."/>
            <person name="Hugenholtz P."/>
            <person name="Woyke T."/>
            <person name="Wu D."/>
            <person name="Spring S."/>
            <person name="Brambilla E."/>
            <person name="Klenk H.-P."/>
            <person name="Eisen J.A."/>
        </authorList>
    </citation>
    <scope>NUCLEOTIDE SEQUENCE [LARGE SCALE GENOMIC DNA]</scope>
    <source>
        <strain>SNP6</strain>
    </source>
</reference>
<evidence type="ECO:0000256" key="1">
    <source>
        <dbReference type="ARBA" id="ARBA00008785"/>
    </source>
</evidence>
<dbReference type="EMBL" id="CP002588">
    <property type="protein sequence ID" value="AEA47177.1"/>
    <property type="molecule type" value="Genomic_DNA"/>
</dbReference>
<dbReference type="PIRSF" id="PIRSF000106">
    <property type="entry name" value="ME"/>
    <property type="match status" value="1"/>
</dbReference>
<dbReference type="FunFam" id="3.40.50.10380:FF:000003">
    <property type="entry name" value="NADP-dependent malic enzyme"/>
    <property type="match status" value="1"/>
</dbReference>
<dbReference type="Gene3D" id="3.40.50.720">
    <property type="entry name" value="NAD(P)-binding Rossmann-like Domain"/>
    <property type="match status" value="1"/>
</dbReference>
<dbReference type="Pfam" id="PF03949">
    <property type="entry name" value="Malic_M"/>
    <property type="match status" value="1"/>
</dbReference>
<name>F2KMI0_ARCVS</name>
<dbReference type="SMART" id="SM01274">
    <property type="entry name" value="malic"/>
    <property type="match status" value="1"/>
</dbReference>
<dbReference type="GO" id="GO:0004473">
    <property type="term" value="F:malate dehydrogenase (decarboxylating) (NADP+) activity"/>
    <property type="evidence" value="ECO:0007669"/>
    <property type="project" value="UniProtKB-EC"/>
</dbReference>
<protein>
    <submittedName>
        <fullName evidence="5">Malate dehydrogenase (Oxaloacetate-decarboxylating) (NADP(+))</fullName>
        <ecNumber evidence="5">1.1.1.40</ecNumber>
    </submittedName>
</protein>
<dbReference type="InterPro" id="IPR036291">
    <property type="entry name" value="NAD(P)-bd_dom_sf"/>
</dbReference>
<feature type="domain" description="Malic enzyme N-terminal" evidence="4">
    <location>
        <begin position="27"/>
        <end position="160"/>
    </location>
</feature>
<dbReference type="EC" id="1.1.1.40" evidence="5"/>
<sequence>MDKRTDTPIEKAKLPEKVASEWHRFYGGKIEVLPKCVIRNLDDFSVWYTPGVAKPCEEIVEDPDKAYDYTNKWNTVAVVSDGTRVLGLGDIGPLAALPVMEGKALLFKYLGGVDAFPVVLNEKDPDKFIEIVKAISPSFGGINLEDISNPKCFYILDRLREELDIPVWHDDQQGTATATLAALLGALKVVGKKIEDVHIAIIGVGAANIATIRLLTAAGADPKKMYVVDSKGILHPGRKDIEEKKDKNPYKWKYCLETNGEGRTGGMAEAIKGCDVLIAASKPGPGVIKKEWIATMNDDAIVFLEANPIPEMWPWEAKEAGARIVGTGRSDFPNQVNNSLVFPAVFRGVLDVRVRTITDEMAIAAAKALVKCAERKGLSEDYVIPHMTDEGVFPEVATATALKAIEQGVARLKLSREEIYGRAESIINSTQKKIRMLMELGFIQPPP</sequence>
<dbReference type="eggNOG" id="arCOG00853">
    <property type="taxonomic scope" value="Archaea"/>
</dbReference>
<dbReference type="Gene3D" id="3.40.50.10380">
    <property type="entry name" value="Malic enzyme, N-terminal domain"/>
    <property type="match status" value="1"/>
</dbReference>
<dbReference type="STRING" id="693661.Arcve_1169"/>